<dbReference type="GO" id="GO:0048205">
    <property type="term" value="P:COPI coating of Golgi vesicle"/>
    <property type="evidence" value="ECO:0007669"/>
    <property type="project" value="TreeGrafter"/>
</dbReference>
<keyword evidence="3 5" id="KW-0863">Zinc-finger</keyword>
<evidence type="ECO:0000256" key="3">
    <source>
        <dbReference type="ARBA" id="ARBA00022771"/>
    </source>
</evidence>
<feature type="compositionally biased region" description="Low complexity" evidence="6">
    <location>
        <begin position="186"/>
        <end position="196"/>
    </location>
</feature>
<dbReference type="EMBL" id="GBEZ01008705">
    <property type="protein sequence ID" value="JAC76852.1"/>
    <property type="molecule type" value="Transcribed_RNA"/>
</dbReference>
<dbReference type="PROSITE" id="PS50115">
    <property type="entry name" value="ARFGAP"/>
    <property type="match status" value="1"/>
</dbReference>
<accession>A0A061RVE9</accession>
<name>A0A061RVE9_9CHLO</name>
<protein>
    <submittedName>
        <fullName evidence="8">ADP-ribosylation factor GTPase-activating protein 2/3</fullName>
    </submittedName>
</protein>
<organism evidence="8">
    <name type="scientific">Tetraselmis sp. GSL018</name>
    <dbReference type="NCBI Taxonomy" id="582737"/>
    <lineage>
        <taxon>Eukaryota</taxon>
        <taxon>Viridiplantae</taxon>
        <taxon>Chlorophyta</taxon>
        <taxon>core chlorophytes</taxon>
        <taxon>Chlorodendrophyceae</taxon>
        <taxon>Chlorodendrales</taxon>
        <taxon>Chlorodendraceae</taxon>
        <taxon>Tetraselmis</taxon>
    </lineage>
</organism>
<keyword evidence="2" id="KW-0479">Metal-binding</keyword>
<dbReference type="PANTHER" id="PTHR45686:SF4">
    <property type="entry name" value="ADP-RIBOSYLATION FACTOR GTPASE ACTIVATING PROTEIN 3, ISOFORM H"/>
    <property type="match status" value="1"/>
</dbReference>
<dbReference type="CDD" id="cd08831">
    <property type="entry name" value="ArfGap_ArfGap2_3_like"/>
    <property type="match status" value="1"/>
</dbReference>
<dbReference type="GO" id="GO:0005096">
    <property type="term" value="F:GTPase activator activity"/>
    <property type="evidence" value="ECO:0007669"/>
    <property type="project" value="UniProtKB-KW"/>
</dbReference>
<dbReference type="Gene3D" id="1.10.220.150">
    <property type="entry name" value="Arf GTPase activating protein"/>
    <property type="match status" value="1"/>
</dbReference>
<dbReference type="EMBL" id="GBEZ01003803">
    <property type="protein sequence ID" value="JAC81362.1"/>
    <property type="molecule type" value="Transcribed_RNA"/>
</dbReference>
<dbReference type="SMART" id="SM00105">
    <property type="entry name" value="ArfGap"/>
    <property type="match status" value="1"/>
</dbReference>
<feature type="domain" description="Arf-GAP" evidence="7">
    <location>
        <begin position="27"/>
        <end position="145"/>
    </location>
</feature>
<proteinExistence type="predicted"/>
<keyword evidence="4" id="KW-0862">Zinc</keyword>
<evidence type="ECO:0000256" key="2">
    <source>
        <dbReference type="ARBA" id="ARBA00022723"/>
    </source>
</evidence>
<feature type="compositionally biased region" description="Basic and acidic residues" evidence="6">
    <location>
        <begin position="273"/>
        <end position="287"/>
    </location>
</feature>
<dbReference type="PRINTS" id="PR00405">
    <property type="entry name" value="REVINTRACTNG"/>
</dbReference>
<evidence type="ECO:0000256" key="1">
    <source>
        <dbReference type="ARBA" id="ARBA00022468"/>
    </source>
</evidence>
<keyword evidence="1" id="KW-0343">GTPase activation</keyword>
<dbReference type="InterPro" id="IPR038508">
    <property type="entry name" value="ArfGAP_dom_sf"/>
</dbReference>
<dbReference type="AlphaFoldDB" id="A0A061RVE9"/>
<dbReference type="InterPro" id="IPR001164">
    <property type="entry name" value="ArfGAP_dom"/>
</dbReference>
<gene>
    <name evidence="8" type="primary">ARFGAP2_3</name>
    <name evidence="8" type="ORF">TSPGSL018_19112</name>
    <name evidence="9" type="ORF">TSPGSL018_8116</name>
</gene>
<dbReference type="Pfam" id="PF01412">
    <property type="entry name" value="ArfGap"/>
    <property type="match status" value="1"/>
</dbReference>
<evidence type="ECO:0000256" key="5">
    <source>
        <dbReference type="PROSITE-ProRule" id="PRU00288"/>
    </source>
</evidence>
<reference evidence="8" key="1">
    <citation type="submission" date="2014-05" db="EMBL/GenBank/DDBJ databases">
        <title>The transcriptome of the halophilic microalga Tetraselmis sp. GSL018 isolated from the Great Salt Lake, Utah.</title>
        <authorList>
            <person name="Jinkerson R.E."/>
            <person name="D'Adamo S."/>
            <person name="Posewitz M.C."/>
        </authorList>
    </citation>
    <scope>NUCLEOTIDE SEQUENCE</scope>
    <source>
        <strain evidence="8">GSL018</strain>
    </source>
</reference>
<dbReference type="GO" id="GO:0000139">
    <property type="term" value="C:Golgi membrane"/>
    <property type="evidence" value="ECO:0007669"/>
    <property type="project" value="GOC"/>
</dbReference>
<evidence type="ECO:0000313" key="9">
    <source>
        <dbReference type="EMBL" id="JAC81362.1"/>
    </source>
</evidence>
<evidence type="ECO:0000256" key="4">
    <source>
        <dbReference type="ARBA" id="ARBA00022833"/>
    </source>
</evidence>
<sequence>MASARHVAPPTLSVPSEPASEAKLDRDSLFRKMRSKPENKVCFDCPAKNPTWASVPYGVFICLSCAGIHRSLGVHVSFVRSTTLDTWSEDQLKIMSLGGNGRARAFFKQHGWDDKGADKIEPKYTSRAAQLYKQLLVREAEKDLRHPVSPQPATGAVSPTAVIAQEEKKSQLPLKAPVEPAEEPVEGVGEVVSPEAKSSRPVSARPAAKRTVLSKKPPPSKGKGGLGVKKMTTKVDSSVFEQPPMEEQKSTDSGLSAPASSRFAYDSLAMGDGPEKKADLPRSKDGHVAISDSGDFFSNPTGRSTSTSGRSKKDNQPQAVGPLEDTAQKKFGNAKSISSAMFQEDGVTGSDYDKSARLDRFTGASAISSADYYGRDEAASSGMDASDMFQRLSLQAKQDVSNMRSAATEAGKKLAGMASTFMRDLQSGRYG</sequence>
<feature type="region of interest" description="Disordered" evidence="6">
    <location>
        <begin position="1"/>
        <end position="20"/>
    </location>
</feature>
<dbReference type="InterPro" id="IPR037278">
    <property type="entry name" value="ARFGAP/RecO"/>
</dbReference>
<dbReference type="SUPFAM" id="SSF57863">
    <property type="entry name" value="ArfGap/RecO-like zinc finger"/>
    <property type="match status" value="1"/>
</dbReference>
<evidence type="ECO:0000256" key="6">
    <source>
        <dbReference type="SAM" id="MobiDB-lite"/>
    </source>
</evidence>
<feature type="region of interest" description="Disordered" evidence="6">
    <location>
        <begin position="169"/>
        <end position="332"/>
    </location>
</feature>
<dbReference type="PANTHER" id="PTHR45686">
    <property type="entry name" value="ADP-RIBOSYLATION FACTOR GTPASE ACTIVATING PROTEIN 3, ISOFORM H-RELATED"/>
    <property type="match status" value="1"/>
</dbReference>
<evidence type="ECO:0000259" key="7">
    <source>
        <dbReference type="PROSITE" id="PS50115"/>
    </source>
</evidence>
<dbReference type="GO" id="GO:0008270">
    <property type="term" value="F:zinc ion binding"/>
    <property type="evidence" value="ECO:0007669"/>
    <property type="project" value="UniProtKB-KW"/>
</dbReference>
<evidence type="ECO:0000313" key="8">
    <source>
        <dbReference type="EMBL" id="JAC76852.1"/>
    </source>
</evidence>